<proteinExistence type="predicted"/>
<accession>A0A932A810</accession>
<dbReference type="AlphaFoldDB" id="A0A932A810"/>
<dbReference type="Proteomes" id="UP000779809">
    <property type="component" value="Unassembled WGS sequence"/>
</dbReference>
<keyword evidence="1" id="KW-0472">Membrane</keyword>
<evidence type="ECO:0000313" key="3">
    <source>
        <dbReference type="Proteomes" id="UP000779809"/>
    </source>
</evidence>
<feature type="transmembrane region" description="Helical" evidence="1">
    <location>
        <begin position="41"/>
        <end position="70"/>
    </location>
</feature>
<evidence type="ECO:0008006" key="4">
    <source>
        <dbReference type="Google" id="ProtNLM"/>
    </source>
</evidence>
<evidence type="ECO:0000313" key="2">
    <source>
        <dbReference type="EMBL" id="MBI2678411.1"/>
    </source>
</evidence>
<gene>
    <name evidence="2" type="ORF">HYX28_06490</name>
</gene>
<organism evidence="2 3">
    <name type="scientific">Candidatus Korobacter versatilis</name>
    <dbReference type="NCBI Taxonomy" id="658062"/>
    <lineage>
        <taxon>Bacteria</taxon>
        <taxon>Pseudomonadati</taxon>
        <taxon>Acidobacteriota</taxon>
        <taxon>Terriglobia</taxon>
        <taxon>Terriglobales</taxon>
        <taxon>Candidatus Korobacteraceae</taxon>
        <taxon>Candidatus Korobacter</taxon>
    </lineage>
</organism>
<dbReference type="EMBL" id="JACPNR010000008">
    <property type="protein sequence ID" value="MBI2678411.1"/>
    <property type="molecule type" value="Genomic_DNA"/>
</dbReference>
<name>A0A932A810_9BACT</name>
<sequence>MGKGLGLLLAIHIGAGGLAIVLGAVALVAKKGGTIHRRAGLVFFCAMFVLGVTAAMLGNVGGGLMTVYFVGTALTTSW</sequence>
<feature type="transmembrane region" description="Helical" evidence="1">
    <location>
        <begin position="6"/>
        <end position="29"/>
    </location>
</feature>
<evidence type="ECO:0000256" key="1">
    <source>
        <dbReference type="SAM" id="Phobius"/>
    </source>
</evidence>
<keyword evidence="1" id="KW-0812">Transmembrane</keyword>
<keyword evidence="1" id="KW-1133">Transmembrane helix</keyword>
<comment type="caution">
    <text evidence="2">The sequence shown here is derived from an EMBL/GenBank/DDBJ whole genome shotgun (WGS) entry which is preliminary data.</text>
</comment>
<protein>
    <recommendedName>
        <fullName evidence="4">DUF2306 domain-containing protein</fullName>
    </recommendedName>
</protein>
<reference evidence="2" key="1">
    <citation type="submission" date="2020-07" db="EMBL/GenBank/DDBJ databases">
        <title>Huge and variable diversity of episymbiotic CPR bacteria and DPANN archaea in groundwater ecosystems.</title>
        <authorList>
            <person name="He C.Y."/>
            <person name="Keren R."/>
            <person name="Whittaker M."/>
            <person name="Farag I.F."/>
            <person name="Doudna J."/>
            <person name="Cate J.H.D."/>
            <person name="Banfield J.F."/>
        </authorList>
    </citation>
    <scope>NUCLEOTIDE SEQUENCE</scope>
    <source>
        <strain evidence="2">NC_groundwater_580_Pr5_B-0.1um_64_19</strain>
    </source>
</reference>